<proteinExistence type="predicted"/>
<organism evidence="2 3">
    <name type="scientific">Novosphingobium indicum</name>
    <dbReference type="NCBI Taxonomy" id="462949"/>
    <lineage>
        <taxon>Bacteria</taxon>
        <taxon>Pseudomonadati</taxon>
        <taxon>Pseudomonadota</taxon>
        <taxon>Alphaproteobacteria</taxon>
        <taxon>Sphingomonadales</taxon>
        <taxon>Sphingomonadaceae</taxon>
        <taxon>Novosphingobium</taxon>
    </lineage>
</organism>
<comment type="caution">
    <text evidence="2">The sequence shown here is derived from an EMBL/GenBank/DDBJ whole genome shotgun (WGS) entry which is preliminary data.</text>
</comment>
<dbReference type="EMBL" id="BMLK01000015">
    <property type="protein sequence ID" value="GGN55113.1"/>
    <property type="molecule type" value="Genomic_DNA"/>
</dbReference>
<dbReference type="InterPro" id="IPR058248">
    <property type="entry name" value="Lxx211020-like"/>
</dbReference>
<dbReference type="PANTHER" id="PTHR36302:SF1">
    <property type="entry name" value="COPPER CHAPERONE PCU(A)C"/>
    <property type="match status" value="1"/>
</dbReference>
<feature type="region of interest" description="Disordered" evidence="1">
    <location>
        <begin position="53"/>
        <end position="72"/>
    </location>
</feature>
<sequence>MEQERQGGITFANFHKSQFGEFPVVNPLHTLAFLSGMTALALLAACQQADAPTPEATSAEANGPDAKPGISASQGRMILPVVPGRPAAIYFSVRNDGQLAATLAGVHVAGAEKSEMHKTEGGSMSPVDAVTIDPGATIEFAPGGYHVMAFELADELTSGSSTELTLTFSDGDKLSMPLHIETMGDAMNGGHH</sequence>
<dbReference type="Gene3D" id="2.60.40.1890">
    <property type="entry name" value="PCu(A)C copper chaperone"/>
    <property type="match status" value="1"/>
</dbReference>
<keyword evidence="3" id="KW-1185">Reference proteome</keyword>
<gene>
    <name evidence="2" type="ORF">GCM10011349_31450</name>
</gene>
<evidence type="ECO:0000313" key="3">
    <source>
        <dbReference type="Proteomes" id="UP000605099"/>
    </source>
</evidence>
<evidence type="ECO:0008006" key="4">
    <source>
        <dbReference type="Google" id="ProtNLM"/>
    </source>
</evidence>
<dbReference type="InterPro" id="IPR007410">
    <property type="entry name" value="LpqE-like"/>
</dbReference>
<dbReference type="PANTHER" id="PTHR36302">
    <property type="entry name" value="BLR7088 PROTEIN"/>
    <property type="match status" value="1"/>
</dbReference>
<dbReference type="Pfam" id="PF04314">
    <property type="entry name" value="PCuAC"/>
    <property type="match status" value="1"/>
</dbReference>
<reference evidence="3" key="1">
    <citation type="journal article" date="2019" name="Int. J. Syst. Evol. Microbiol.">
        <title>The Global Catalogue of Microorganisms (GCM) 10K type strain sequencing project: providing services to taxonomists for standard genome sequencing and annotation.</title>
        <authorList>
            <consortium name="The Broad Institute Genomics Platform"/>
            <consortium name="The Broad Institute Genome Sequencing Center for Infectious Disease"/>
            <person name="Wu L."/>
            <person name="Ma J."/>
        </authorList>
    </citation>
    <scope>NUCLEOTIDE SEQUENCE [LARGE SCALE GENOMIC DNA]</scope>
    <source>
        <strain evidence="3">CGMCC 1.6784</strain>
    </source>
</reference>
<name>A0ABQ2JSG9_9SPHN</name>
<dbReference type="InterPro" id="IPR036182">
    <property type="entry name" value="PCuAC_sf"/>
</dbReference>
<dbReference type="SUPFAM" id="SSF110087">
    <property type="entry name" value="DR1885-like metal-binding protein"/>
    <property type="match status" value="1"/>
</dbReference>
<protein>
    <recommendedName>
        <fullName evidence="4">Copper chaperone PCu(A)C</fullName>
    </recommendedName>
</protein>
<dbReference type="Proteomes" id="UP000605099">
    <property type="component" value="Unassembled WGS sequence"/>
</dbReference>
<accession>A0ABQ2JSG9</accession>
<evidence type="ECO:0000256" key="1">
    <source>
        <dbReference type="SAM" id="MobiDB-lite"/>
    </source>
</evidence>
<evidence type="ECO:0000313" key="2">
    <source>
        <dbReference type="EMBL" id="GGN55113.1"/>
    </source>
</evidence>